<accession>A0ABU3KRS9</accession>
<dbReference type="PANTHER" id="PTHR47235:SF1">
    <property type="entry name" value="BLR6548 PROTEIN"/>
    <property type="match status" value="1"/>
</dbReference>
<dbReference type="InterPro" id="IPR028081">
    <property type="entry name" value="Leu-bd"/>
</dbReference>
<evidence type="ECO:0000259" key="4">
    <source>
        <dbReference type="Pfam" id="PF13458"/>
    </source>
</evidence>
<reference evidence="5 6" key="1">
    <citation type="submission" date="2023-08" db="EMBL/GenBank/DDBJ databases">
        <title>Rhodoferax potami sp. nov. and Rhodoferax mekongensis sp. nov., isolated from the Mekong River in Thailand.</title>
        <authorList>
            <person name="Kitikhun S."/>
            <person name="Charoenyingcharoen P."/>
            <person name="Siriarchawattana P."/>
            <person name="Likhitrattanapisal S."/>
            <person name="Nilsakha T."/>
            <person name="Chanpet A."/>
            <person name="Rattanawaree P."/>
            <person name="Ingsriswang S."/>
        </authorList>
    </citation>
    <scope>NUCLEOTIDE SEQUENCE [LARGE SCALE GENOMIC DNA]</scope>
    <source>
        <strain evidence="5 6">TBRC 17660</strain>
    </source>
</reference>
<evidence type="ECO:0000313" key="6">
    <source>
        <dbReference type="Proteomes" id="UP001321700"/>
    </source>
</evidence>
<dbReference type="SUPFAM" id="SSF53822">
    <property type="entry name" value="Periplasmic binding protein-like I"/>
    <property type="match status" value="1"/>
</dbReference>
<keyword evidence="6" id="KW-1185">Reference proteome</keyword>
<evidence type="ECO:0000256" key="1">
    <source>
        <dbReference type="ARBA" id="ARBA00010062"/>
    </source>
</evidence>
<organism evidence="5 6">
    <name type="scientific">Rhodoferax potami</name>
    <dbReference type="NCBI Taxonomy" id="3068338"/>
    <lineage>
        <taxon>Bacteria</taxon>
        <taxon>Pseudomonadati</taxon>
        <taxon>Pseudomonadota</taxon>
        <taxon>Betaproteobacteria</taxon>
        <taxon>Burkholderiales</taxon>
        <taxon>Comamonadaceae</taxon>
        <taxon>Rhodoferax</taxon>
    </lineage>
</organism>
<comment type="caution">
    <text evidence="5">The sequence shown here is derived from an EMBL/GenBank/DDBJ whole genome shotgun (WGS) entry which is preliminary data.</text>
</comment>
<evidence type="ECO:0000313" key="5">
    <source>
        <dbReference type="EMBL" id="MDT7520203.1"/>
    </source>
</evidence>
<keyword evidence="2 3" id="KW-0732">Signal</keyword>
<dbReference type="PANTHER" id="PTHR47235">
    <property type="entry name" value="BLR6548 PROTEIN"/>
    <property type="match status" value="1"/>
</dbReference>
<protein>
    <submittedName>
        <fullName evidence="5">ABC transporter substrate-binding protein</fullName>
    </submittedName>
</protein>
<evidence type="ECO:0000256" key="3">
    <source>
        <dbReference type="SAM" id="SignalP"/>
    </source>
</evidence>
<feature type="domain" description="Leucine-binding protein" evidence="4">
    <location>
        <begin position="47"/>
        <end position="351"/>
    </location>
</feature>
<name>A0ABU3KRS9_9BURK</name>
<gene>
    <name evidence="5" type="ORF">RAE19_16065</name>
</gene>
<dbReference type="InterPro" id="IPR028082">
    <property type="entry name" value="Peripla_BP_I"/>
</dbReference>
<feature type="signal peptide" evidence="3">
    <location>
        <begin position="1"/>
        <end position="31"/>
    </location>
</feature>
<feature type="chain" id="PRO_5046707709" evidence="3">
    <location>
        <begin position="32"/>
        <end position="382"/>
    </location>
</feature>
<evidence type="ECO:0000256" key="2">
    <source>
        <dbReference type="ARBA" id="ARBA00022729"/>
    </source>
</evidence>
<proteinExistence type="inferred from homology"/>
<dbReference type="EMBL" id="JAVBIK010000001">
    <property type="protein sequence ID" value="MDT7520203.1"/>
    <property type="molecule type" value="Genomic_DNA"/>
</dbReference>
<dbReference type="Gene3D" id="3.40.50.2300">
    <property type="match status" value="2"/>
</dbReference>
<dbReference type="Pfam" id="PF13458">
    <property type="entry name" value="Peripla_BP_6"/>
    <property type="match status" value="1"/>
</dbReference>
<comment type="similarity">
    <text evidence="1">Belongs to the leucine-binding protein family.</text>
</comment>
<dbReference type="Proteomes" id="UP001321700">
    <property type="component" value="Unassembled WGS sequence"/>
</dbReference>
<dbReference type="RefSeq" id="WP_313875824.1">
    <property type="nucleotide sequence ID" value="NZ_JAVBIK010000001.1"/>
</dbReference>
<sequence>MTFTSLCQTRRTTLRQLAWGGLALSATPAFSQTGKAGVAAAGATVVQIADMSASQIDVSKDFLVGSRAAWQDLNARGGLRGKPVRHLVLEVDGSPKALRGVADALKAMPECVAAVGTVGDKTAGQLAAILRREIPELPHVAPWLHNPGDGSDNTFGIFATRQEQVAYAIKSLAVMGVQHVGAVYASPVEMALYREDMDRAAAELQLKLHTYSPSTSLDKLAGTLNAQSPRILIFLGGTPELAQFAQGIEKQAAQRYLVAMSDVNVVALQQLGISRFSPVISTQSVPPVNSNLPLVRAYREVMGRLYDEPPTAQSLAGFISARYCAEVLQGMEGNITRNSAMLAFSKRNAVDLAGLRLNPDTRKRTSVLVTQSMLGADGKIVG</sequence>